<dbReference type="InterPro" id="IPR002611">
    <property type="entry name" value="IstB_ATP-bd"/>
</dbReference>
<keyword evidence="2" id="KW-0067">ATP-binding</keyword>
<reference evidence="2 3" key="1">
    <citation type="submission" date="2024-09" db="EMBL/GenBank/DDBJ databases">
        <authorList>
            <person name="Sun Q."/>
            <person name="Mori K."/>
        </authorList>
    </citation>
    <scope>NUCLEOTIDE SEQUENCE [LARGE SCALE GENOMIC DNA]</scope>
    <source>
        <strain evidence="2 3">JCM 11411</strain>
    </source>
</reference>
<keyword evidence="3" id="KW-1185">Reference proteome</keyword>
<gene>
    <name evidence="2" type="ORF">ACFFQ6_01835</name>
</gene>
<proteinExistence type="predicted"/>
<keyword evidence="2" id="KW-0547">Nucleotide-binding</keyword>
<dbReference type="RefSeq" id="WP_367113677.1">
    <property type="nucleotide sequence ID" value="NZ_JBHMAS010000002.1"/>
</dbReference>
<dbReference type="Proteomes" id="UP001589587">
    <property type="component" value="Unassembled WGS sequence"/>
</dbReference>
<dbReference type="GO" id="GO:0005524">
    <property type="term" value="F:ATP binding"/>
    <property type="evidence" value="ECO:0007669"/>
    <property type="project" value="UniProtKB-KW"/>
</dbReference>
<evidence type="ECO:0000313" key="2">
    <source>
        <dbReference type="EMBL" id="MFB9778408.1"/>
    </source>
</evidence>
<organism evidence="2 3">
    <name type="scientific">Rhodococcus baikonurensis</name>
    <dbReference type="NCBI Taxonomy" id="172041"/>
    <lineage>
        <taxon>Bacteria</taxon>
        <taxon>Bacillati</taxon>
        <taxon>Actinomycetota</taxon>
        <taxon>Actinomycetes</taxon>
        <taxon>Mycobacteriales</taxon>
        <taxon>Nocardiaceae</taxon>
        <taxon>Rhodococcus</taxon>
        <taxon>Rhodococcus erythropolis group</taxon>
    </lineage>
</organism>
<dbReference type="Pfam" id="PF01695">
    <property type="entry name" value="IstB_IS21"/>
    <property type="match status" value="1"/>
</dbReference>
<comment type="caution">
    <text evidence="2">The sequence shown here is derived from an EMBL/GenBank/DDBJ whole genome shotgun (WGS) entry which is preliminary data.</text>
</comment>
<protein>
    <submittedName>
        <fullName evidence="2">ATP-binding protein</fullName>
    </submittedName>
</protein>
<name>A0ABV5X7J1_9NOCA</name>
<dbReference type="EMBL" id="JBHMAS010000002">
    <property type="protein sequence ID" value="MFB9778408.1"/>
    <property type="molecule type" value="Genomic_DNA"/>
</dbReference>
<evidence type="ECO:0000259" key="1">
    <source>
        <dbReference type="Pfam" id="PF01695"/>
    </source>
</evidence>
<accession>A0ABV5X7J1</accession>
<sequence>MLQATTSIQAMLELVGPGPTGSGWSGPRAVGCVVRGERGLDRYLRRHSRQVEVADEKQLARTIARYGRVGLHRRTQLHGTRQTRRRAAFRGVARTGGKNAVAIASNELFSGWTTMFTDPRLCAAIVDRLTFGDNIIEIGTDSYRLAHTRAQQSALHTRGGSGSSSLLDLNETDIFTETAPSLETMWHPAVPASSRSLGWFHRVFLAGSNDRSRD</sequence>
<evidence type="ECO:0000313" key="3">
    <source>
        <dbReference type="Proteomes" id="UP001589587"/>
    </source>
</evidence>
<feature type="domain" description="IstB-like ATP-binding" evidence="1">
    <location>
        <begin position="82"/>
        <end position="149"/>
    </location>
</feature>